<sequence>ILLEDKVPLLNCTDIRKPGMQSVGQNTDLFFLANRAHRQRLLKFRSLFLKNFPKLYPHCHQFHCGHYMPFLVAFSFLS</sequence>
<organism evidence="1">
    <name type="scientific">Rhizopus microsporus var. microsporus</name>
    <dbReference type="NCBI Taxonomy" id="86635"/>
    <lineage>
        <taxon>Eukaryota</taxon>
        <taxon>Fungi</taxon>
        <taxon>Fungi incertae sedis</taxon>
        <taxon>Mucoromycota</taxon>
        <taxon>Mucoromycotina</taxon>
        <taxon>Mucoromycetes</taxon>
        <taxon>Mucorales</taxon>
        <taxon>Mucorineae</taxon>
        <taxon>Rhizopodaceae</taxon>
        <taxon>Rhizopus</taxon>
    </lineage>
</organism>
<feature type="non-terminal residue" evidence="1">
    <location>
        <position position="1"/>
    </location>
</feature>
<protein>
    <submittedName>
        <fullName evidence="1">Uncharacterized protein</fullName>
    </submittedName>
</protein>
<dbReference type="EMBL" id="KV921994">
    <property type="protein sequence ID" value="ORE03706.1"/>
    <property type="molecule type" value="Genomic_DNA"/>
</dbReference>
<reference evidence="1" key="1">
    <citation type="journal article" date="2016" name="Proc. Natl. Acad. Sci. U.S.A.">
        <title>Lipid metabolic changes in an early divergent fungus govern the establishment of a mutualistic symbiosis with endobacteria.</title>
        <authorList>
            <person name="Lastovetsky O.A."/>
            <person name="Gaspar M.L."/>
            <person name="Mondo S.J."/>
            <person name="LaButti K.M."/>
            <person name="Sandor L."/>
            <person name="Grigoriev I.V."/>
            <person name="Henry S.A."/>
            <person name="Pawlowska T.E."/>
        </authorList>
    </citation>
    <scope>NUCLEOTIDE SEQUENCE [LARGE SCALE GENOMIC DNA]</scope>
    <source>
        <strain evidence="1">ATCC 52814</strain>
    </source>
</reference>
<dbReference type="Proteomes" id="UP000242414">
    <property type="component" value="Unassembled WGS sequence"/>
</dbReference>
<accession>A0A1X0QVC1</accession>
<dbReference type="AlphaFoldDB" id="A0A1X0QVC1"/>
<evidence type="ECO:0000313" key="1">
    <source>
        <dbReference type="EMBL" id="ORE03706.1"/>
    </source>
</evidence>
<dbReference type="VEuPathDB" id="FungiDB:BCV72DRAFT_212755"/>
<gene>
    <name evidence="1" type="ORF">BCV72DRAFT_212755</name>
</gene>
<proteinExistence type="predicted"/>
<name>A0A1X0QVC1_RHIZD</name>